<dbReference type="InterPro" id="IPR021157">
    <property type="entry name" value="Cyt_c1_TM_anchor_C"/>
</dbReference>
<evidence type="ECO:0000256" key="12">
    <source>
        <dbReference type="ARBA" id="ARBA00023128"/>
    </source>
</evidence>
<organism evidence="16 17">
    <name type="scientific">Cyclotella atomus</name>
    <dbReference type="NCBI Taxonomy" id="382360"/>
    <lineage>
        <taxon>Eukaryota</taxon>
        <taxon>Sar</taxon>
        <taxon>Stramenopiles</taxon>
        <taxon>Ochrophyta</taxon>
        <taxon>Bacillariophyta</taxon>
        <taxon>Coscinodiscophyceae</taxon>
        <taxon>Thalassiosirophycidae</taxon>
        <taxon>Stephanodiscales</taxon>
        <taxon>Stephanodiscaceae</taxon>
        <taxon>Cyclotella</taxon>
    </lineage>
</organism>
<dbReference type="FunFam" id="1.10.760.10:FF:000002">
    <property type="entry name" value="Cytochrome c1, heme protein"/>
    <property type="match status" value="1"/>
</dbReference>
<dbReference type="Proteomes" id="UP001530400">
    <property type="component" value="Unassembled WGS sequence"/>
</dbReference>
<evidence type="ECO:0000256" key="13">
    <source>
        <dbReference type="ARBA" id="ARBA00023136"/>
    </source>
</evidence>
<keyword evidence="11 14" id="KW-0408">Iron</keyword>
<keyword evidence="12" id="KW-0496">Mitochondrion</keyword>
<dbReference type="PROSITE" id="PS51007">
    <property type="entry name" value="CYTC"/>
    <property type="match status" value="1"/>
</dbReference>
<dbReference type="Pfam" id="PF02167">
    <property type="entry name" value="Cytochrom_C1"/>
    <property type="match status" value="1"/>
</dbReference>
<dbReference type="GO" id="GO:0005743">
    <property type="term" value="C:mitochondrial inner membrane"/>
    <property type="evidence" value="ECO:0007669"/>
    <property type="project" value="UniProtKB-SubCell"/>
</dbReference>
<feature type="binding site" description="covalent" evidence="14">
    <location>
        <position position="77"/>
    </location>
    <ligand>
        <name>heme c</name>
        <dbReference type="ChEBI" id="CHEBI:61717"/>
    </ligand>
</feature>
<sequence length="275" mass="30398">MAHQLRTAFTKNHKAFALAATSTATLALTLPTSAKCDDEILHAPTYNWDHLGLVASYDCASLRRGFQVYRQVCATCHSIQRIHYRELVGVTHTTEELVAMASEVDVVDGPNDEGEMFERPAKLSDPLPSPYANEEQGRLANGGALPPDLSLMVKARHSGQDYLFSLLTGYCEAPAGKEMMPGLYYNPYFPGGAIAMPPPLNDDGVEYEDGTPATISQQAKDVVQFLNWCAEPEADSRKRDALTYMTVIGMTALATGYYKRFRWSTLKTRSITYVK</sequence>
<evidence type="ECO:0000256" key="4">
    <source>
        <dbReference type="ARBA" id="ARBA00022617"/>
    </source>
</evidence>
<reference evidence="16 17" key="1">
    <citation type="submission" date="2024-10" db="EMBL/GenBank/DDBJ databases">
        <title>Updated reference genomes for cyclostephanoid diatoms.</title>
        <authorList>
            <person name="Roberts W.R."/>
            <person name="Alverson A.J."/>
        </authorList>
    </citation>
    <scope>NUCLEOTIDE SEQUENCE [LARGE SCALE GENOMIC DNA]</scope>
    <source>
        <strain evidence="16 17">AJA010-31</strain>
    </source>
</reference>
<keyword evidence="3" id="KW-0813">Transport</keyword>
<proteinExistence type="inferred from homology"/>
<keyword evidence="5" id="KW-0679">Respiratory chain</keyword>
<evidence type="ECO:0000256" key="14">
    <source>
        <dbReference type="PIRSR" id="PIRSR602326-1"/>
    </source>
</evidence>
<keyword evidence="10" id="KW-1133">Transmembrane helix</keyword>
<protein>
    <recommendedName>
        <fullName evidence="15">Cytochrome c domain-containing protein</fullName>
    </recommendedName>
</protein>
<dbReference type="AlphaFoldDB" id="A0ABD3QMG0"/>
<comment type="subcellular location">
    <subcellularLocation>
        <location evidence="1">Mitochondrion inner membrane</location>
    </subcellularLocation>
</comment>
<keyword evidence="13" id="KW-0472">Membrane</keyword>
<comment type="cofactor">
    <cofactor evidence="14">
        <name>heme c</name>
        <dbReference type="ChEBI" id="CHEBI:61717"/>
    </cofactor>
    <text evidence="14">Binds 1 heme c group covalently per subunit.</text>
</comment>
<dbReference type="PRINTS" id="PR00603">
    <property type="entry name" value="CYTOCHROMEC1"/>
</dbReference>
<evidence type="ECO:0000256" key="6">
    <source>
        <dbReference type="ARBA" id="ARBA00022692"/>
    </source>
</evidence>
<dbReference type="InterPro" id="IPR036909">
    <property type="entry name" value="Cyt_c-like_dom_sf"/>
</dbReference>
<evidence type="ECO:0000259" key="15">
    <source>
        <dbReference type="PROSITE" id="PS51007"/>
    </source>
</evidence>
<dbReference type="SUPFAM" id="SSF81496">
    <property type="entry name" value="Cytochrome c1 subunit of cytochrome bc1 complex (Ubiquinol-cytochrome c reductase), transmembrane anchor"/>
    <property type="match status" value="1"/>
</dbReference>
<evidence type="ECO:0000256" key="11">
    <source>
        <dbReference type="ARBA" id="ARBA00023004"/>
    </source>
</evidence>
<dbReference type="EMBL" id="JALLPJ020000131">
    <property type="protein sequence ID" value="KAL3801582.1"/>
    <property type="molecule type" value="Genomic_DNA"/>
</dbReference>
<comment type="similarity">
    <text evidence="2">Belongs to the cytochrome c family.</text>
</comment>
<accession>A0ABD3QMG0</accession>
<keyword evidence="17" id="KW-1185">Reference proteome</keyword>
<evidence type="ECO:0000256" key="3">
    <source>
        <dbReference type="ARBA" id="ARBA00022448"/>
    </source>
</evidence>
<evidence type="ECO:0000256" key="5">
    <source>
        <dbReference type="ARBA" id="ARBA00022660"/>
    </source>
</evidence>
<evidence type="ECO:0000313" key="16">
    <source>
        <dbReference type="EMBL" id="KAL3801582.1"/>
    </source>
</evidence>
<comment type="caution">
    <text evidence="16">The sequence shown here is derived from an EMBL/GenBank/DDBJ whole genome shotgun (WGS) entry which is preliminary data.</text>
</comment>
<keyword evidence="7 14" id="KW-0479">Metal-binding</keyword>
<keyword evidence="6" id="KW-0812">Transmembrane</keyword>
<evidence type="ECO:0000256" key="9">
    <source>
        <dbReference type="ARBA" id="ARBA00022982"/>
    </source>
</evidence>
<evidence type="ECO:0000256" key="7">
    <source>
        <dbReference type="ARBA" id="ARBA00022723"/>
    </source>
</evidence>
<dbReference type="Gene3D" id="1.10.760.10">
    <property type="entry name" value="Cytochrome c-like domain"/>
    <property type="match status" value="1"/>
</dbReference>
<evidence type="ECO:0000256" key="1">
    <source>
        <dbReference type="ARBA" id="ARBA00004273"/>
    </source>
</evidence>
<dbReference type="InterPro" id="IPR002326">
    <property type="entry name" value="Cyt_c1"/>
</dbReference>
<evidence type="ECO:0000256" key="2">
    <source>
        <dbReference type="ARBA" id="ARBA00006488"/>
    </source>
</evidence>
<feature type="binding site" description="covalent" evidence="14">
    <location>
        <position position="76"/>
    </location>
    <ligand>
        <name>heme c</name>
        <dbReference type="ChEBI" id="CHEBI:61717"/>
    </ligand>
</feature>
<dbReference type="SUPFAM" id="SSF46626">
    <property type="entry name" value="Cytochrome c"/>
    <property type="match status" value="1"/>
</dbReference>
<keyword evidence="4 14" id="KW-0349">Heme</keyword>
<keyword evidence="8" id="KW-0999">Mitochondrion inner membrane</keyword>
<keyword evidence="9" id="KW-0249">Electron transport</keyword>
<evidence type="ECO:0000313" key="17">
    <source>
        <dbReference type="Proteomes" id="UP001530400"/>
    </source>
</evidence>
<dbReference type="GO" id="GO:0046872">
    <property type="term" value="F:metal ion binding"/>
    <property type="evidence" value="ECO:0007669"/>
    <property type="project" value="UniProtKB-KW"/>
</dbReference>
<dbReference type="PANTHER" id="PTHR10266">
    <property type="entry name" value="CYTOCHROME C1"/>
    <property type="match status" value="1"/>
</dbReference>
<dbReference type="Gene3D" id="1.20.5.100">
    <property type="entry name" value="Cytochrome c1, transmembrane anchor, C-terminal"/>
    <property type="match status" value="1"/>
</dbReference>
<feature type="binding site" description="covalent" evidence="14">
    <location>
        <position position="73"/>
    </location>
    <ligand>
        <name>heme c</name>
        <dbReference type="ChEBI" id="CHEBI:61717"/>
    </ligand>
</feature>
<evidence type="ECO:0000256" key="8">
    <source>
        <dbReference type="ARBA" id="ARBA00022792"/>
    </source>
</evidence>
<gene>
    <name evidence="16" type="ORF">ACHAWO_001387</name>
</gene>
<evidence type="ECO:0000256" key="10">
    <source>
        <dbReference type="ARBA" id="ARBA00022989"/>
    </source>
</evidence>
<name>A0ABD3QMG0_9STRA</name>
<feature type="binding site" description="covalent" evidence="14">
    <location>
        <position position="196"/>
    </location>
    <ligand>
        <name>heme c</name>
        <dbReference type="ChEBI" id="CHEBI:61717"/>
    </ligand>
</feature>
<dbReference type="PANTHER" id="PTHR10266:SF3">
    <property type="entry name" value="CYTOCHROME C1, HEME PROTEIN, MITOCHONDRIAL"/>
    <property type="match status" value="1"/>
</dbReference>
<dbReference type="InterPro" id="IPR009056">
    <property type="entry name" value="Cyt_c-like_dom"/>
</dbReference>
<feature type="domain" description="Cytochrome c" evidence="15">
    <location>
        <begin position="60"/>
        <end position="212"/>
    </location>
</feature>